<dbReference type="HOGENOM" id="CLU_1263670_0_0_1"/>
<feature type="transmembrane region" description="Helical" evidence="5">
    <location>
        <begin position="143"/>
        <end position="161"/>
    </location>
</feature>
<dbReference type="GeneID" id="5021904"/>
<feature type="transmembrane region" description="Helical" evidence="5">
    <location>
        <begin position="173"/>
        <end position="193"/>
    </location>
</feature>
<keyword evidence="2 5" id="KW-0812">Transmembrane</keyword>
<dbReference type="KEGG" id="ptm:GSPATT00006946001"/>
<dbReference type="RefSeq" id="XP_001436132.1">
    <property type="nucleotide sequence ID" value="XM_001436095.1"/>
</dbReference>
<keyword evidence="4 5" id="KW-0472">Membrane</keyword>
<feature type="transmembrane region" description="Helical" evidence="5">
    <location>
        <begin position="20"/>
        <end position="41"/>
    </location>
</feature>
<evidence type="ECO:0000256" key="3">
    <source>
        <dbReference type="ARBA" id="ARBA00022989"/>
    </source>
</evidence>
<evidence type="ECO:0008006" key="8">
    <source>
        <dbReference type="Google" id="ProtNLM"/>
    </source>
</evidence>
<name>A0CD68_PARTE</name>
<sequence length="259" mass="31093">MIQQMIVDKVQEIKNLLNKVMIKLIVTVSHLIQFVIHSWFMYQQMLAFNPGVLDEALWNQVKYLTNFSNWAMFTYLIPFVMYDLKNYNAKKIQDRYPQFVNILFQGLNPILFLVMASYQSFIIIDPKLLVLDGFYPTEWQMVLLAYLHLGNWLLMQIEYILYEHQQVPKIKLFVFFFTYTIIYFIIYGCYFQVKGKHVYGFQKSLSIPIIVVLNIFQFSILFFVDFVYGKVTKSSVFKRYVFENWLQNKQIEGNLKKKQ</sequence>
<dbReference type="GO" id="GO:0016020">
    <property type="term" value="C:membrane"/>
    <property type="evidence" value="ECO:0007669"/>
    <property type="project" value="InterPro"/>
</dbReference>
<dbReference type="Proteomes" id="UP000000600">
    <property type="component" value="Unassembled WGS sequence"/>
</dbReference>
<gene>
    <name evidence="6" type="ORF">GSPATT00006946001</name>
</gene>
<feature type="transmembrane region" description="Helical" evidence="5">
    <location>
        <begin position="102"/>
        <end position="123"/>
    </location>
</feature>
<organism evidence="6 7">
    <name type="scientific">Paramecium tetraurelia</name>
    <dbReference type="NCBI Taxonomy" id="5888"/>
    <lineage>
        <taxon>Eukaryota</taxon>
        <taxon>Sar</taxon>
        <taxon>Alveolata</taxon>
        <taxon>Ciliophora</taxon>
        <taxon>Intramacronucleata</taxon>
        <taxon>Oligohymenophorea</taxon>
        <taxon>Peniculida</taxon>
        <taxon>Parameciidae</taxon>
        <taxon>Paramecium</taxon>
    </lineage>
</organism>
<dbReference type="GO" id="GO:0012505">
    <property type="term" value="C:endomembrane system"/>
    <property type="evidence" value="ECO:0007669"/>
    <property type="project" value="UniProtKB-SubCell"/>
</dbReference>
<dbReference type="InParanoid" id="A0CD68"/>
<dbReference type="AlphaFoldDB" id="A0CD68"/>
<comment type="subcellular location">
    <subcellularLocation>
        <location evidence="1">Endomembrane system</location>
        <topology evidence="1">Multi-pass membrane protein</topology>
    </subcellularLocation>
</comment>
<evidence type="ECO:0000256" key="1">
    <source>
        <dbReference type="ARBA" id="ARBA00004127"/>
    </source>
</evidence>
<dbReference type="OrthoDB" id="299853at2759"/>
<dbReference type="Pfam" id="PF04750">
    <property type="entry name" value="Far-17a_AIG1"/>
    <property type="match status" value="1"/>
</dbReference>
<evidence type="ECO:0000256" key="5">
    <source>
        <dbReference type="SAM" id="Phobius"/>
    </source>
</evidence>
<dbReference type="EMBL" id="CT868063">
    <property type="protein sequence ID" value="CAK68735.1"/>
    <property type="molecule type" value="Genomic_DNA"/>
</dbReference>
<evidence type="ECO:0000313" key="7">
    <source>
        <dbReference type="Proteomes" id="UP000000600"/>
    </source>
</evidence>
<dbReference type="OMA" id="QQMLAFN"/>
<dbReference type="InterPro" id="IPR006838">
    <property type="entry name" value="ADTRP_AIG1"/>
</dbReference>
<evidence type="ECO:0000256" key="2">
    <source>
        <dbReference type="ARBA" id="ARBA00022692"/>
    </source>
</evidence>
<reference evidence="6 7" key="1">
    <citation type="journal article" date="2006" name="Nature">
        <title>Global trends of whole-genome duplications revealed by the ciliate Paramecium tetraurelia.</title>
        <authorList>
            <consortium name="Genoscope"/>
            <person name="Aury J.-M."/>
            <person name="Jaillon O."/>
            <person name="Duret L."/>
            <person name="Noel B."/>
            <person name="Jubin C."/>
            <person name="Porcel B.M."/>
            <person name="Segurens B."/>
            <person name="Daubin V."/>
            <person name="Anthouard V."/>
            <person name="Aiach N."/>
            <person name="Arnaiz O."/>
            <person name="Billaut A."/>
            <person name="Beisson J."/>
            <person name="Blanc I."/>
            <person name="Bouhouche K."/>
            <person name="Camara F."/>
            <person name="Duharcourt S."/>
            <person name="Guigo R."/>
            <person name="Gogendeau D."/>
            <person name="Katinka M."/>
            <person name="Keller A.-M."/>
            <person name="Kissmehl R."/>
            <person name="Klotz C."/>
            <person name="Koll F."/>
            <person name="Le Moue A."/>
            <person name="Lepere C."/>
            <person name="Malinsky S."/>
            <person name="Nowacki M."/>
            <person name="Nowak J.K."/>
            <person name="Plattner H."/>
            <person name="Poulain J."/>
            <person name="Ruiz F."/>
            <person name="Serrano V."/>
            <person name="Zagulski M."/>
            <person name="Dessen P."/>
            <person name="Betermier M."/>
            <person name="Weissenbach J."/>
            <person name="Scarpelli C."/>
            <person name="Schachter V."/>
            <person name="Sperling L."/>
            <person name="Meyer E."/>
            <person name="Cohen J."/>
            <person name="Wincker P."/>
        </authorList>
    </citation>
    <scope>NUCLEOTIDE SEQUENCE [LARGE SCALE GENOMIC DNA]</scope>
    <source>
        <strain evidence="6 7">Stock d4-2</strain>
    </source>
</reference>
<proteinExistence type="predicted"/>
<evidence type="ECO:0000256" key="4">
    <source>
        <dbReference type="ARBA" id="ARBA00023136"/>
    </source>
</evidence>
<feature type="transmembrane region" description="Helical" evidence="5">
    <location>
        <begin position="205"/>
        <end position="228"/>
    </location>
</feature>
<keyword evidence="3 5" id="KW-1133">Transmembrane helix</keyword>
<evidence type="ECO:0000313" key="6">
    <source>
        <dbReference type="EMBL" id="CAK68735.1"/>
    </source>
</evidence>
<protein>
    <recommendedName>
        <fullName evidence="8">Transmembrane protein</fullName>
    </recommendedName>
</protein>
<accession>A0CD68</accession>
<feature type="transmembrane region" description="Helical" evidence="5">
    <location>
        <begin position="61"/>
        <end position="82"/>
    </location>
</feature>
<keyword evidence="7" id="KW-1185">Reference proteome</keyword>